<feature type="domain" description="Right handed beta helix" evidence="10">
    <location>
        <begin position="116"/>
        <end position="288"/>
    </location>
</feature>
<sequence length="334" mass="35312">MKRVFSILMTCVMLASLVLISEVPVIAATNYYVSPSGSDSNVGTSSSKPYKTLAKAVSSASAGSTIYMMSGTHSYSSTVKLSKNGTSSSRIKITNYSGSTPVIDFSAMPENTSNRGLQISGSYWTISGLKIQEAGDNGIYITGNNNIVQNCEITKCHDTGLQLSNGASNNQIISVTSTYHYDNATNGENADGFAAKLNIGPGNTFTDCKAYYNSDDGFDFYQAGNAVKVYKSEASYNGRGDGNGQGFKVGGNFTADKHYLENCTAIGNKARGFDQNNNTGAVTLVNCTGTKNKVNFYFPKAPSSGSHSFTGCISNSGSSKDVVVGKITKCSFNQ</sequence>
<dbReference type="OrthoDB" id="8660908at2"/>
<evidence type="ECO:0000313" key="13">
    <source>
        <dbReference type="Proteomes" id="UP000461768"/>
    </source>
</evidence>
<evidence type="ECO:0000256" key="6">
    <source>
        <dbReference type="ARBA" id="ARBA00022837"/>
    </source>
</evidence>
<dbReference type="InterPro" id="IPR012334">
    <property type="entry name" value="Pectin_lyas_fold"/>
</dbReference>
<comment type="similarity">
    <text evidence="8">Belongs to the polysaccharide lyase 9 family.</text>
</comment>
<evidence type="ECO:0000256" key="9">
    <source>
        <dbReference type="SAM" id="SignalP"/>
    </source>
</evidence>
<dbReference type="Proteomes" id="UP000461768">
    <property type="component" value="Unassembled WGS sequence"/>
</dbReference>
<name>A0A7V7QP43_9FIRM</name>
<dbReference type="SMART" id="SM00710">
    <property type="entry name" value="PbH1"/>
    <property type="match status" value="5"/>
</dbReference>
<dbReference type="InterPro" id="IPR006626">
    <property type="entry name" value="PbH1"/>
</dbReference>
<dbReference type="RefSeq" id="WP_151140684.1">
    <property type="nucleotide sequence ID" value="NZ_WAGX01000002.1"/>
</dbReference>
<dbReference type="PANTHER" id="PTHR40088">
    <property type="entry name" value="PECTATE LYASE (EUROFUNG)"/>
    <property type="match status" value="1"/>
</dbReference>
<dbReference type="PANTHER" id="PTHR40088:SF1">
    <property type="entry name" value="PECTATE LYASE PEL9"/>
    <property type="match status" value="1"/>
</dbReference>
<evidence type="ECO:0000256" key="7">
    <source>
        <dbReference type="ARBA" id="ARBA00023239"/>
    </source>
</evidence>
<evidence type="ECO:0000259" key="10">
    <source>
        <dbReference type="Pfam" id="PF13229"/>
    </source>
</evidence>
<evidence type="ECO:0000256" key="3">
    <source>
        <dbReference type="ARBA" id="ARBA00022525"/>
    </source>
</evidence>
<evidence type="ECO:0000256" key="4">
    <source>
        <dbReference type="ARBA" id="ARBA00022723"/>
    </source>
</evidence>
<feature type="signal peptide" evidence="9">
    <location>
        <begin position="1"/>
        <end position="27"/>
    </location>
</feature>
<keyword evidence="13" id="KW-1185">Reference proteome</keyword>
<organism evidence="12 13">
    <name type="scientific">Candidatus Galacturonatibacter soehngenii</name>
    <dbReference type="NCBI Taxonomy" id="2307010"/>
    <lineage>
        <taxon>Bacteria</taxon>
        <taxon>Bacillati</taxon>
        <taxon>Bacillota</taxon>
        <taxon>Clostridia</taxon>
        <taxon>Lachnospirales</taxon>
        <taxon>Lachnospiraceae</taxon>
        <taxon>Candidatus Galacturonatibacter</taxon>
    </lineage>
</organism>
<comment type="subcellular location">
    <subcellularLocation>
        <location evidence="2">Secreted</location>
    </subcellularLocation>
</comment>
<comment type="cofactor">
    <cofactor evidence="1">
        <name>Ca(2+)</name>
        <dbReference type="ChEBI" id="CHEBI:29108"/>
    </cofactor>
</comment>
<dbReference type="GO" id="GO:0005576">
    <property type="term" value="C:extracellular region"/>
    <property type="evidence" value="ECO:0007669"/>
    <property type="project" value="UniProtKB-SubCell"/>
</dbReference>
<keyword evidence="5 9" id="KW-0732">Signal</keyword>
<dbReference type="GO" id="GO:0046872">
    <property type="term" value="F:metal ion binding"/>
    <property type="evidence" value="ECO:0007669"/>
    <property type="project" value="UniProtKB-KW"/>
</dbReference>
<dbReference type="InterPro" id="IPR039448">
    <property type="entry name" value="Beta_helix"/>
</dbReference>
<dbReference type="EMBL" id="WAGX01000002">
    <property type="protein sequence ID" value="KAB1441019.1"/>
    <property type="molecule type" value="Genomic_DNA"/>
</dbReference>
<dbReference type="Pfam" id="PF13229">
    <property type="entry name" value="Beta_helix"/>
    <property type="match status" value="1"/>
</dbReference>
<dbReference type="InterPro" id="IPR052052">
    <property type="entry name" value="Polysaccharide_Lyase_9"/>
</dbReference>
<feature type="chain" id="PRO_5031187043" evidence="9">
    <location>
        <begin position="28"/>
        <end position="334"/>
    </location>
</feature>
<comment type="caution">
    <text evidence="12">The sequence shown here is derived from an EMBL/GenBank/DDBJ whole genome shotgun (WGS) entry which is preliminary data.</text>
</comment>
<gene>
    <name evidence="12" type="ORF">F7O84_00615</name>
</gene>
<evidence type="ECO:0000256" key="5">
    <source>
        <dbReference type="ARBA" id="ARBA00022729"/>
    </source>
</evidence>
<dbReference type="Gene3D" id="2.160.20.10">
    <property type="entry name" value="Single-stranded right-handed beta-helix, Pectin lyase-like"/>
    <property type="match status" value="1"/>
</dbReference>
<dbReference type="Pfam" id="PF22842">
    <property type="entry name" value="Pel9A-like_beta_helix"/>
    <property type="match status" value="1"/>
</dbReference>
<evidence type="ECO:0000256" key="2">
    <source>
        <dbReference type="ARBA" id="ARBA00004613"/>
    </source>
</evidence>
<keyword evidence="7" id="KW-0456">Lyase</keyword>
<reference evidence="12 13" key="2">
    <citation type="submission" date="2020-02" db="EMBL/GenBank/DDBJ databases">
        <title>Candidatus Galacturonibacter soehngenii shows hetero-acetogenic catabolism of galacturonic acid but lacks a canonical carbon monoxide dehydrogenase/acetyl-CoA synthase complex.</title>
        <authorList>
            <person name="Diender M."/>
            <person name="Stouten G.R."/>
            <person name="Petersen J.F."/>
            <person name="Nielsen P.H."/>
            <person name="Dueholm M.S."/>
            <person name="Pronk J.T."/>
            <person name="Van Loosdrecht M.C.M."/>
        </authorList>
    </citation>
    <scope>NUCLEOTIDE SEQUENCE [LARGE SCALE GENOMIC DNA]</scope>
    <source>
        <strain evidence="12">GalUA</strain>
    </source>
</reference>
<protein>
    <submittedName>
        <fullName evidence="12">Right-handed parallel beta-helix repeat-containing protein</fullName>
    </submittedName>
</protein>
<accession>A0A7V7QP43</accession>
<evidence type="ECO:0000259" key="11">
    <source>
        <dbReference type="Pfam" id="PF22842"/>
    </source>
</evidence>
<dbReference type="AlphaFoldDB" id="A0A7V7QP43"/>
<feature type="domain" description="Pel9A-like right handed beta-helix region" evidence="11">
    <location>
        <begin position="23"/>
        <end position="75"/>
    </location>
</feature>
<dbReference type="InterPro" id="IPR053868">
    <property type="entry name" value="Pel9A-like_beta_helix"/>
</dbReference>
<dbReference type="GO" id="GO:0016837">
    <property type="term" value="F:carbon-oxygen lyase activity, acting on polysaccharides"/>
    <property type="evidence" value="ECO:0007669"/>
    <property type="project" value="TreeGrafter"/>
</dbReference>
<keyword evidence="4" id="KW-0479">Metal-binding</keyword>
<keyword evidence="6" id="KW-0106">Calcium</keyword>
<dbReference type="InterPro" id="IPR011050">
    <property type="entry name" value="Pectin_lyase_fold/virulence"/>
</dbReference>
<dbReference type="SUPFAM" id="SSF51126">
    <property type="entry name" value="Pectin lyase-like"/>
    <property type="match status" value="1"/>
</dbReference>
<evidence type="ECO:0000256" key="8">
    <source>
        <dbReference type="ARBA" id="ARBA00038263"/>
    </source>
</evidence>
<keyword evidence="3" id="KW-0964">Secreted</keyword>
<evidence type="ECO:0000313" key="12">
    <source>
        <dbReference type="EMBL" id="KAB1441019.1"/>
    </source>
</evidence>
<proteinExistence type="inferred from homology"/>
<reference evidence="12 13" key="1">
    <citation type="submission" date="2019-09" db="EMBL/GenBank/DDBJ databases">
        <authorList>
            <person name="Valk L.C."/>
        </authorList>
    </citation>
    <scope>NUCLEOTIDE SEQUENCE [LARGE SCALE GENOMIC DNA]</scope>
    <source>
        <strain evidence="12">GalUA</strain>
    </source>
</reference>
<evidence type="ECO:0000256" key="1">
    <source>
        <dbReference type="ARBA" id="ARBA00001913"/>
    </source>
</evidence>